<dbReference type="GO" id="GO:0055085">
    <property type="term" value="P:transmembrane transport"/>
    <property type="evidence" value="ECO:0007669"/>
    <property type="project" value="InterPro"/>
</dbReference>
<comment type="similarity">
    <text evidence="7">Belongs to the binding-protein-dependent transport system permease family.</text>
</comment>
<dbReference type="GO" id="GO:0005886">
    <property type="term" value="C:plasma membrane"/>
    <property type="evidence" value="ECO:0007669"/>
    <property type="project" value="UniProtKB-SubCell"/>
</dbReference>
<feature type="transmembrane region" description="Helical" evidence="7">
    <location>
        <begin position="27"/>
        <end position="49"/>
    </location>
</feature>
<dbReference type="CDD" id="cd06261">
    <property type="entry name" value="TM_PBP2"/>
    <property type="match status" value="1"/>
</dbReference>
<comment type="subcellular location">
    <subcellularLocation>
        <location evidence="1 7">Cell membrane</location>
        <topology evidence="1 7">Multi-pass membrane protein</topology>
    </subcellularLocation>
</comment>
<proteinExistence type="inferred from homology"/>
<evidence type="ECO:0000313" key="10">
    <source>
        <dbReference type="EMBL" id="QEA41541.1"/>
    </source>
</evidence>
<evidence type="ECO:0000256" key="5">
    <source>
        <dbReference type="ARBA" id="ARBA00022989"/>
    </source>
</evidence>
<dbReference type="RefSeq" id="WP_010295902.1">
    <property type="nucleotide sequence ID" value="NZ_BMBO01000007.1"/>
</dbReference>
<sequence length="298" mass="32766">METKMKKQRFGARFIKNFWRELEKDNLALVTVVLLIALFLFIVIGQFFVPSNIGTMSDILNANLPPMSGGHILGTTDSGADFILTLIASAKNSIIIGFGVAIIITVISVVAGMIIGYFGGWIDWLSMRIIDFWLIMPLIMILAIIFSTAKGLSIWNLILILGLTSWPASVRLVRTLTLSEVNRDYVDAAKISGTPWYKILFTGIFPNISPTIISDFALTLATSIGIETSLTFLGFGLKQGTNSIGMMLTVLSQNSASTIYTQWWLWLPETIVLIILTVGVVILGQVARRASDQRQSVS</sequence>
<keyword evidence="3" id="KW-1003">Cell membrane</keyword>
<dbReference type="Pfam" id="PF00528">
    <property type="entry name" value="BPD_transp_1"/>
    <property type="match status" value="1"/>
</dbReference>
<evidence type="ECO:0000313" key="11">
    <source>
        <dbReference type="Proteomes" id="UP000321296"/>
    </source>
</evidence>
<organism evidence="10 11">
    <name type="scientific">Leuconostoc pseudomesenteroides</name>
    <dbReference type="NCBI Taxonomy" id="33968"/>
    <lineage>
        <taxon>Bacteria</taxon>
        <taxon>Bacillati</taxon>
        <taxon>Bacillota</taxon>
        <taxon>Bacilli</taxon>
        <taxon>Lactobacillales</taxon>
        <taxon>Lactobacillaceae</taxon>
        <taxon>Leuconostoc</taxon>
    </lineage>
</organism>
<dbReference type="KEGG" id="lpse:FGL85_02980"/>
<name>A0A5B8SYI6_LEUPS</name>
<dbReference type="GeneID" id="64343814"/>
<evidence type="ECO:0000256" key="6">
    <source>
        <dbReference type="ARBA" id="ARBA00023136"/>
    </source>
</evidence>
<dbReference type="OrthoDB" id="9797472at2"/>
<dbReference type="Proteomes" id="UP000321296">
    <property type="component" value="Chromosome"/>
</dbReference>
<dbReference type="AlphaFoldDB" id="A0A5B8SYI6"/>
<feature type="domain" description="ABC transmembrane type-1" evidence="8">
    <location>
        <begin position="90"/>
        <end position="284"/>
    </location>
</feature>
<dbReference type="SUPFAM" id="SSF161098">
    <property type="entry name" value="MetI-like"/>
    <property type="match status" value="1"/>
</dbReference>
<dbReference type="InterPro" id="IPR025966">
    <property type="entry name" value="OppC_N"/>
</dbReference>
<dbReference type="EMBL" id="JARGDN010000006">
    <property type="protein sequence ID" value="MDG9733782.1"/>
    <property type="molecule type" value="Genomic_DNA"/>
</dbReference>
<dbReference type="InterPro" id="IPR000515">
    <property type="entry name" value="MetI-like"/>
</dbReference>
<keyword evidence="4 7" id="KW-0812">Transmembrane</keyword>
<evidence type="ECO:0000256" key="3">
    <source>
        <dbReference type="ARBA" id="ARBA00022475"/>
    </source>
</evidence>
<evidence type="ECO:0000256" key="2">
    <source>
        <dbReference type="ARBA" id="ARBA00022448"/>
    </source>
</evidence>
<dbReference type="Proteomes" id="UP001529201">
    <property type="component" value="Unassembled WGS sequence"/>
</dbReference>
<dbReference type="PROSITE" id="PS50928">
    <property type="entry name" value="ABC_TM1"/>
    <property type="match status" value="1"/>
</dbReference>
<feature type="transmembrane region" description="Helical" evidence="7">
    <location>
        <begin position="94"/>
        <end position="118"/>
    </location>
</feature>
<evidence type="ECO:0000313" key="9">
    <source>
        <dbReference type="EMBL" id="MDG9733782.1"/>
    </source>
</evidence>
<dbReference type="Gene3D" id="1.10.3720.10">
    <property type="entry name" value="MetI-like"/>
    <property type="match status" value="1"/>
</dbReference>
<evidence type="ECO:0000256" key="7">
    <source>
        <dbReference type="RuleBase" id="RU363032"/>
    </source>
</evidence>
<evidence type="ECO:0000256" key="1">
    <source>
        <dbReference type="ARBA" id="ARBA00004651"/>
    </source>
</evidence>
<gene>
    <name evidence="10" type="ORF">FGL85_02980</name>
    <name evidence="9" type="ORF">P1N92_06585</name>
</gene>
<keyword evidence="2 7" id="KW-0813">Transport</keyword>
<evidence type="ECO:0000259" key="8">
    <source>
        <dbReference type="PROSITE" id="PS50928"/>
    </source>
</evidence>
<dbReference type="Pfam" id="PF12911">
    <property type="entry name" value="OppC_N"/>
    <property type="match status" value="1"/>
</dbReference>
<protein>
    <submittedName>
        <fullName evidence="10">ABC transporter permease</fullName>
    </submittedName>
</protein>
<accession>A0A5B8SYI6</accession>
<feature type="transmembrane region" description="Helical" evidence="7">
    <location>
        <begin position="130"/>
        <end position="148"/>
    </location>
</feature>
<dbReference type="PANTHER" id="PTHR43386">
    <property type="entry name" value="OLIGOPEPTIDE TRANSPORT SYSTEM PERMEASE PROTEIN APPC"/>
    <property type="match status" value="1"/>
</dbReference>
<feature type="transmembrane region" description="Helical" evidence="7">
    <location>
        <begin position="154"/>
        <end position="173"/>
    </location>
</feature>
<dbReference type="PANTHER" id="PTHR43386:SF1">
    <property type="entry name" value="D,D-DIPEPTIDE TRANSPORT SYSTEM PERMEASE PROTEIN DDPC-RELATED"/>
    <property type="match status" value="1"/>
</dbReference>
<dbReference type="InterPro" id="IPR035906">
    <property type="entry name" value="MetI-like_sf"/>
</dbReference>
<keyword evidence="6 7" id="KW-0472">Membrane</keyword>
<dbReference type="EMBL" id="CP042383">
    <property type="protein sequence ID" value="QEA41541.1"/>
    <property type="molecule type" value="Genomic_DNA"/>
</dbReference>
<reference evidence="9 12" key="2">
    <citation type="submission" date="2023-02" db="EMBL/GenBank/DDBJ databases">
        <title>Antimicrobial susceptibility testing and tentative epidemiological cut-off values for Lactobacillaceae family species intended for ingestion.</title>
        <authorList>
            <person name="Noehr-Meldgaard K."/>
            <person name="Struve C."/>
            <person name="Ingmer H."/>
            <person name="Koza A."/>
            <person name="Al-Nakeeb K."/>
            <person name="Agersoe Y."/>
        </authorList>
    </citation>
    <scope>NUCLEOTIDE SEQUENCE [LARGE SCALE GENOMIC DNA]</scope>
    <source>
        <strain evidence="9 12">DSM 20193</strain>
    </source>
</reference>
<dbReference type="InterPro" id="IPR050366">
    <property type="entry name" value="BP-dependent_transpt_permease"/>
</dbReference>
<evidence type="ECO:0000256" key="4">
    <source>
        <dbReference type="ARBA" id="ARBA00022692"/>
    </source>
</evidence>
<feature type="transmembrane region" description="Helical" evidence="7">
    <location>
        <begin position="263"/>
        <end position="284"/>
    </location>
</feature>
<evidence type="ECO:0000313" key="12">
    <source>
        <dbReference type="Proteomes" id="UP001529201"/>
    </source>
</evidence>
<keyword evidence="12" id="KW-1185">Reference proteome</keyword>
<reference evidence="10 11" key="1">
    <citation type="submission" date="2019-06" db="EMBL/GenBank/DDBJ databases">
        <title>Genome analyses of bacteria isolated from kimchi.</title>
        <authorList>
            <person name="Lee S."/>
            <person name="Ahn S."/>
            <person name="Roh S."/>
        </authorList>
    </citation>
    <scope>NUCLEOTIDE SEQUENCE [LARGE SCALE GENOMIC DNA]</scope>
    <source>
        <strain evidence="10 11">CBA3630</strain>
    </source>
</reference>
<keyword evidence="5 7" id="KW-1133">Transmembrane helix</keyword>